<dbReference type="Pfam" id="PF13560">
    <property type="entry name" value="HTH_31"/>
    <property type="match status" value="1"/>
</dbReference>
<dbReference type="EMBL" id="JBHSBC010000071">
    <property type="protein sequence ID" value="MFC3986840.1"/>
    <property type="molecule type" value="Genomic_DNA"/>
</dbReference>
<evidence type="ECO:0000313" key="2">
    <source>
        <dbReference type="EMBL" id="MFC3986840.1"/>
    </source>
</evidence>
<sequence>MSSAESPASSFTPQVTMEDSFAMERAVLSDLLRRVVHSSGLPLSQIANQARITTTSLSAMMSGRLIPRQEVLENLLEACDAVHFLRFDVRYSWERLRNLQLRSEKNLGPEDSETGKSGPPSPQTDTVPAEPAFQMKGASPLLREDALGYELKPDPLTAITKEELLELMRDFHVWAGEPSYREIAINAGRAVGASTLCETLNVNKPPRLPSLKVVTAFIHGCGGSEADLVHWTTAWRRIRMARTHGSVPLLQIADRSRTP</sequence>
<comment type="caution">
    <text evidence="2">The sequence shown here is derived from an EMBL/GenBank/DDBJ whole genome shotgun (WGS) entry which is preliminary data.</text>
</comment>
<dbReference type="InterPro" id="IPR001387">
    <property type="entry name" value="Cro/C1-type_HTH"/>
</dbReference>
<evidence type="ECO:0000256" key="1">
    <source>
        <dbReference type="SAM" id="MobiDB-lite"/>
    </source>
</evidence>
<organism evidence="2 3">
    <name type="scientific">Streptosporangium jomthongense</name>
    <dbReference type="NCBI Taxonomy" id="1193683"/>
    <lineage>
        <taxon>Bacteria</taxon>
        <taxon>Bacillati</taxon>
        <taxon>Actinomycetota</taxon>
        <taxon>Actinomycetes</taxon>
        <taxon>Streptosporangiales</taxon>
        <taxon>Streptosporangiaceae</taxon>
        <taxon>Streptosporangium</taxon>
    </lineage>
</organism>
<feature type="region of interest" description="Disordered" evidence="1">
    <location>
        <begin position="104"/>
        <end position="129"/>
    </location>
</feature>
<dbReference type="CDD" id="cd00093">
    <property type="entry name" value="HTH_XRE"/>
    <property type="match status" value="1"/>
</dbReference>
<dbReference type="RefSeq" id="WP_386197184.1">
    <property type="nucleotide sequence ID" value="NZ_JBHSBC010000071.1"/>
</dbReference>
<proteinExistence type="predicted"/>
<accession>A0ABV8FGP6</accession>
<gene>
    <name evidence="2" type="ORF">ACFOYY_42390</name>
</gene>
<protein>
    <submittedName>
        <fullName evidence="2">Helix-turn-helix domain-containing protein</fullName>
    </submittedName>
</protein>
<name>A0ABV8FGP6_9ACTN</name>
<evidence type="ECO:0000313" key="3">
    <source>
        <dbReference type="Proteomes" id="UP001595698"/>
    </source>
</evidence>
<reference evidence="3" key="1">
    <citation type="journal article" date="2019" name="Int. J. Syst. Evol. Microbiol.">
        <title>The Global Catalogue of Microorganisms (GCM) 10K type strain sequencing project: providing services to taxonomists for standard genome sequencing and annotation.</title>
        <authorList>
            <consortium name="The Broad Institute Genomics Platform"/>
            <consortium name="The Broad Institute Genome Sequencing Center for Infectious Disease"/>
            <person name="Wu L."/>
            <person name="Ma J."/>
        </authorList>
    </citation>
    <scope>NUCLEOTIDE SEQUENCE [LARGE SCALE GENOMIC DNA]</scope>
    <source>
        <strain evidence="3">TBRC 7912</strain>
    </source>
</reference>
<keyword evidence="3" id="KW-1185">Reference proteome</keyword>
<dbReference type="Proteomes" id="UP001595698">
    <property type="component" value="Unassembled WGS sequence"/>
</dbReference>